<organism evidence="7 8">
    <name type="scientific">Shimazuella alba</name>
    <dbReference type="NCBI Taxonomy" id="2690964"/>
    <lineage>
        <taxon>Bacteria</taxon>
        <taxon>Bacillati</taxon>
        <taxon>Bacillota</taxon>
        <taxon>Bacilli</taxon>
        <taxon>Bacillales</taxon>
        <taxon>Thermoactinomycetaceae</taxon>
        <taxon>Shimazuella</taxon>
    </lineage>
</organism>
<comment type="caution">
    <text evidence="7">The sequence shown here is derived from an EMBL/GenBank/DDBJ whole genome shotgun (WGS) entry which is preliminary data.</text>
</comment>
<dbReference type="RefSeq" id="WP_160800261.1">
    <property type="nucleotide sequence ID" value="NZ_WUUL01000002.1"/>
</dbReference>
<feature type="transmembrane region" description="Helical" evidence="6">
    <location>
        <begin position="223"/>
        <end position="244"/>
    </location>
</feature>
<dbReference type="Pfam" id="PF01554">
    <property type="entry name" value="MatE"/>
    <property type="match status" value="2"/>
</dbReference>
<comment type="function">
    <text evidence="1">Multidrug efflux pump.</text>
</comment>
<dbReference type="Proteomes" id="UP000430692">
    <property type="component" value="Unassembled WGS sequence"/>
</dbReference>
<dbReference type="PANTHER" id="PTHR43298:SF2">
    <property type="entry name" value="FMN_FAD EXPORTER YEEO-RELATED"/>
    <property type="match status" value="1"/>
</dbReference>
<reference evidence="7 8" key="1">
    <citation type="submission" date="2019-12" db="EMBL/GenBank/DDBJ databases">
        <title>Whole-genome analyses of novel actinobacteria.</title>
        <authorList>
            <person name="Sahin N."/>
            <person name="Saygin H."/>
        </authorList>
    </citation>
    <scope>NUCLEOTIDE SEQUENCE [LARGE SCALE GENOMIC DNA]</scope>
    <source>
        <strain evidence="7 8">KC615</strain>
    </source>
</reference>
<dbReference type="InterPro" id="IPR050222">
    <property type="entry name" value="MATE_MdtK"/>
</dbReference>
<feature type="transmembrane region" description="Helical" evidence="6">
    <location>
        <begin position="265"/>
        <end position="290"/>
    </location>
</feature>
<gene>
    <name evidence="7" type="ORF">GSM42_04065</name>
</gene>
<feature type="transmembrane region" description="Helical" evidence="6">
    <location>
        <begin position="343"/>
        <end position="364"/>
    </location>
</feature>
<dbReference type="AlphaFoldDB" id="A0A6I4VXY4"/>
<dbReference type="EMBL" id="WUUL01000002">
    <property type="protein sequence ID" value="MXQ52922.1"/>
    <property type="molecule type" value="Genomic_DNA"/>
</dbReference>
<dbReference type="PANTHER" id="PTHR43298">
    <property type="entry name" value="MULTIDRUG RESISTANCE PROTEIN NORM-RELATED"/>
    <property type="match status" value="1"/>
</dbReference>
<feature type="transmembrane region" description="Helical" evidence="6">
    <location>
        <begin position="384"/>
        <end position="401"/>
    </location>
</feature>
<evidence type="ECO:0000256" key="3">
    <source>
        <dbReference type="ARBA" id="ARBA00020268"/>
    </source>
</evidence>
<protein>
    <recommendedName>
        <fullName evidence="3">Probable multidrug resistance protein NorM</fullName>
    </recommendedName>
    <alternativeName>
        <fullName evidence="5">Multidrug-efflux transporter</fullName>
    </alternativeName>
</protein>
<proteinExistence type="inferred from homology"/>
<feature type="transmembrane region" description="Helical" evidence="6">
    <location>
        <begin position="302"/>
        <end position="322"/>
    </location>
</feature>
<evidence type="ECO:0000256" key="1">
    <source>
        <dbReference type="ARBA" id="ARBA00003408"/>
    </source>
</evidence>
<evidence type="ECO:0000256" key="4">
    <source>
        <dbReference type="ARBA" id="ARBA00022448"/>
    </source>
</evidence>
<feature type="transmembrane region" description="Helical" evidence="6">
    <location>
        <begin position="54"/>
        <end position="75"/>
    </location>
</feature>
<feature type="transmembrane region" description="Helical" evidence="6">
    <location>
        <begin position="117"/>
        <end position="142"/>
    </location>
</feature>
<comment type="similarity">
    <text evidence="2">Belongs to the multi antimicrobial extrusion (MATE) (TC 2.A.66.1) family.</text>
</comment>
<keyword evidence="6" id="KW-1133">Transmembrane helix</keyword>
<dbReference type="GO" id="GO:0015297">
    <property type="term" value="F:antiporter activity"/>
    <property type="evidence" value="ECO:0007669"/>
    <property type="project" value="InterPro"/>
</dbReference>
<dbReference type="GO" id="GO:0005886">
    <property type="term" value="C:plasma membrane"/>
    <property type="evidence" value="ECO:0007669"/>
    <property type="project" value="TreeGrafter"/>
</dbReference>
<evidence type="ECO:0000256" key="5">
    <source>
        <dbReference type="ARBA" id="ARBA00031636"/>
    </source>
</evidence>
<evidence type="ECO:0000313" key="7">
    <source>
        <dbReference type="EMBL" id="MXQ52922.1"/>
    </source>
</evidence>
<evidence type="ECO:0000313" key="8">
    <source>
        <dbReference type="Proteomes" id="UP000430692"/>
    </source>
</evidence>
<keyword evidence="8" id="KW-1185">Reference proteome</keyword>
<dbReference type="GO" id="GO:0042910">
    <property type="term" value="F:xenobiotic transmembrane transporter activity"/>
    <property type="evidence" value="ECO:0007669"/>
    <property type="project" value="InterPro"/>
</dbReference>
<sequence length="473" mass="52714">MHDSIKEIFQLQIRDTVVQNSRTYQMLQTAGWAGAGQLSKTVTGFINMLLVAHLGIQTILIVTCTFMVTLIFLAIDQQLRAVTTPLISQCTSEKKENLPKSLVVLKAQCKQTDKQTVLVQTITVQALLFSMVFGFLVSGLALVFPSEILQLTGASDSVALEGALYCQLMIGSIWLLSLSGTMEGTLQGIGHANWSSQAGIIRNGSHLLLSYGGIYFLDTGVVGVAWASILGEIVGLIYMTYFLRKTAFQKNLTSLRPNWAVQKDVIRNAIPLMADMVFYQMNAALLWYILRSYGDIVFASQRIAAEIMSVPSAIFWGFYVSVSRFVPHVYGDSEYNRVKQYTTSMLKAGILTACVTLSGVFLFGKQIARLFTDDQRMITTTHQWIFVYVLVGVAGVIYNVAARALKGIQENKIIMLSSFISNLIWCISMILAWKYMSLWAVAATYILYQSLEAAIVGWYFYSDRWIAHSKQPI</sequence>
<keyword evidence="4" id="KW-0813">Transport</keyword>
<keyword evidence="6" id="KW-0472">Membrane</keyword>
<evidence type="ECO:0000256" key="2">
    <source>
        <dbReference type="ARBA" id="ARBA00010199"/>
    </source>
</evidence>
<accession>A0A6I4VXY4</accession>
<feature type="transmembrane region" description="Helical" evidence="6">
    <location>
        <begin position="162"/>
        <end position="179"/>
    </location>
</feature>
<feature type="transmembrane region" description="Helical" evidence="6">
    <location>
        <begin position="413"/>
        <end position="433"/>
    </location>
</feature>
<feature type="transmembrane region" description="Helical" evidence="6">
    <location>
        <begin position="439"/>
        <end position="461"/>
    </location>
</feature>
<keyword evidence="6" id="KW-0812">Transmembrane</keyword>
<dbReference type="InterPro" id="IPR002528">
    <property type="entry name" value="MATE_fam"/>
</dbReference>
<name>A0A6I4VXY4_9BACL</name>
<evidence type="ECO:0000256" key="6">
    <source>
        <dbReference type="SAM" id="Phobius"/>
    </source>
</evidence>